<dbReference type="GO" id="GO:0003723">
    <property type="term" value="F:RNA binding"/>
    <property type="evidence" value="ECO:0007669"/>
    <property type="project" value="InterPro"/>
</dbReference>
<evidence type="ECO:0000256" key="2">
    <source>
        <dbReference type="ARBA" id="ARBA00022980"/>
    </source>
</evidence>
<dbReference type="EMBL" id="JANJYI010000005">
    <property type="protein sequence ID" value="KAK2649508.1"/>
    <property type="molecule type" value="Genomic_DNA"/>
</dbReference>
<gene>
    <name evidence="5" type="ORF">Ddye_016997</name>
</gene>
<dbReference type="PANTHER" id="PTHR10722">
    <property type="entry name" value="60S RIBOSOMAL PROTEIN L19"/>
    <property type="match status" value="1"/>
</dbReference>
<keyword evidence="6" id="KW-1185">Reference proteome</keyword>
<comment type="caution">
    <text evidence="5">The sequence shown here is derived from an EMBL/GenBank/DDBJ whole genome shotgun (WGS) entry which is preliminary data.</text>
</comment>
<dbReference type="InterPro" id="IPR015972">
    <property type="entry name" value="Ribosomal_eL19_dom1"/>
</dbReference>
<dbReference type="GO" id="GO:0003735">
    <property type="term" value="F:structural constituent of ribosome"/>
    <property type="evidence" value="ECO:0007669"/>
    <property type="project" value="InterPro"/>
</dbReference>
<evidence type="ECO:0000313" key="5">
    <source>
        <dbReference type="EMBL" id="KAK2649508.1"/>
    </source>
</evidence>
<dbReference type="InterPro" id="IPR000196">
    <property type="entry name" value="Ribosomal_eL19_dom"/>
</dbReference>
<dbReference type="GO" id="GO:0006412">
    <property type="term" value="P:translation"/>
    <property type="evidence" value="ECO:0007669"/>
    <property type="project" value="InterPro"/>
</dbReference>
<dbReference type="Proteomes" id="UP001280121">
    <property type="component" value="Unassembled WGS sequence"/>
</dbReference>
<accession>A0AAD9U8H7</accession>
<dbReference type="GO" id="GO:0022625">
    <property type="term" value="C:cytosolic large ribosomal subunit"/>
    <property type="evidence" value="ECO:0007669"/>
    <property type="project" value="InterPro"/>
</dbReference>
<evidence type="ECO:0000259" key="4">
    <source>
        <dbReference type="SMART" id="SM01416"/>
    </source>
</evidence>
<reference evidence="5" key="1">
    <citation type="journal article" date="2023" name="Plant J.">
        <title>Genome sequences and population genomics provide insights into the demographic history, inbreeding, and mutation load of two 'living fossil' tree species of Dipteronia.</title>
        <authorList>
            <person name="Feng Y."/>
            <person name="Comes H.P."/>
            <person name="Chen J."/>
            <person name="Zhu S."/>
            <person name="Lu R."/>
            <person name="Zhang X."/>
            <person name="Li P."/>
            <person name="Qiu J."/>
            <person name="Olsen K.M."/>
            <person name="Qiu Y."/>
        </authorList>
    </citation>
    <scope>NUCLEOTIDE SEQUENCE</scope>
    <source>
        <strain evidence="5">KIB01</strain>
    </source>
</reference>
<comment type="similarity">
    <text evidence="1">Belongs to the eukaryotic ribosomal protein eL19 family.</text>
</comment>
<organism evidence="5 6">
    <name type="scientific">Dipteronia dyeriana</name>
    <dbReference type="NCBI Taxonomy" id="168575"/>
    <lineage>
        <taxon>Eukaryota</taxon>
        <taxon>Viridiplantae</taxon>
        <taxon>Streptophyta</taxon>
        <taxon>Embryophyta</taxon>
        <taxon>Tracheophyta</taxon>
        <taxon>Spermatophyta</taxon>
        <taxon>Magnoliopsida</taxon>
        <taxon>eudicotyledons</taxon>
        <taxon>Gunneridae</taxon>
        <taxon>Pentapetalae</taxon>
        <taxon>rosids</taxon>
        <taxon>malvids</taxon>
        <taxon>Sapindales</taxon>
        <taxon>Sapindaceae</taxon>
        <taxon>Hippocastanoideae</taxon>
        <taxon>Acereae</taxon>
        <taxon>Dipteronia</taxon>
    </lineage>
</organism>
<name>A0AAD9U8H7_9ROSI</name>
<feature type="domain" description="Large ribosomal subunit protein eL19" evidence="4">
    <location>
        <begin position="3"/>
        <end position="97"/>
    </location>
</feature>
<dbReference type="AlphaFoldDB" id="A0AAD9U8H7"/>
<protein>
    <recommendedName>
        <fullName evidence="4">Large ribosomal subunit protein eL19 domain-containing protein</fullName>
    </recommendedName>
</protein>
<dbReference type="SMART" id="SM01416">
    <property type="entry name" value="Ribosomal_L19e"/>
    <property type="match status" value="1"/>
</dbReference>
<evidence type="ECO:0000256" key="1">
    <source>
        <dbReference type="ARBA" id="ARBA00011082"/>
    </source>
</evidence>
<keyword evidence="2" id="KW-0689">Ribosomal protein</keyword>
<dbReference type="Pfam" id="PF01280">
    <property type="entry name" value="Ribosomal_L19e"/>
    <property type="match status" value="1"/>
</dbReference>
<evidence type="ECO:0000256" key="3">
    <source>
        <dbReference type="ARBA" id="ARBA00023274"/>
    </source>
</evidence>
<sequence>MVSLKFQKWLSANVLQCQRGKVWLDPNENNEIYMANSPQNIRNLVKDGLIIRKSTMIHYRSQARCMKEAKKKGHLDMVKGNVLKNNPVLMESIPKLKAEQARKKTLSYQFEAKVANNKTSRER</sequence>
<evidence type="ECO:0000313" key="6">
    <source>
        <dbReference type="Proteomes" id="UP001280121"/>
    </source>
</evidence>
<dbReference type="Gene3D" id="1.10.1200.240">
    <property type="match status" value="1"/>
</dbReference>
<dbReference type="InterPro" id="IPR035970">
    <property type="entry name" value="60S_ribosomal_eL19_sf"/>
</dbReference>
<dbReference type="InterPro" id="IPR057259">
    <property type="entry name" value="Ribosomal_L19e"/>
</dbReference>
<dbReference type="FunFam" id="1.10.1650.10:FF:000001">
    <property type="entry name" value="Ribosomal protein L19"/>
    <property type="match status" value="1"/>
</dbReference>
<dbReference type="SUPFAM" id="SSF48140">
    <property type="entry name" value="Ribosomal protein L19 (L19e)"/>
    <property type="match status" value="1"/>
</dbReference>
<dbReference type="InterPro" id="IPR039547">
    <property type="entry name" value="Ribosomal_eL19"/>
</dbReference>
<proteinExistence type="inferred from homology"/>
<keyword evidence="3" id="KW-0687">Ribonucleoprotein</keyword>
<dbReference type="Gene3D" id="1.10.1650.10">
    <property type="match status" value="1"/>
</dbReference>